<feature type="binding site" evidence="9">
    <location>
        <position position="15"/>
    </location>
    <ligand>
        <name>NADPH</name>
        <dbReference type="ChEBI" id="CHEBI:57783"/>
    </ligand>
</feature>
<sequence length="402" mass="43533">MITRSVAVLGSTGSIGTQTLAVIEALNRAGHSFSVVALAAGKNVELLAAQAQRFQPKLIALERAKDLSRLRQLVGASWSGEIVVGGEGLQAAATHPEAELVVNALVGAVGLIPTLEALKAGKIVALANKESLVIGGHLVQASLDLHLRPPEAGEGVQSRRSLVPIDSEHSALFQLMHAVRRDEIERVILTASGGPFRTRPLESFDAITVAEALQHPTWQMGKRITIDSATLVNKAFEVIEAHWLFDLPYEKISVLIHPQSVVHGLVELRDGSIVAHLSTTDMKLPIQYALTYPERVPSSGERLDLVKQKLEFAPVGRERYPAFWLVCDAGRRGGTFPAVANAADEVLVQRFLNREISFVGIARGLERVLAEHEGVPNPSVEEILEADRWARARASEIAHDSL</sequence>
<keyword evidence="3 9" id="KW-0479">Metal-binding</keyword>
<dbReference type="Pfam" id="PF02670">
    <property type="entry name" value="DXP_reductoisom"/>
    <property type="match status" value="1"/>
</dbReference>
<evidence type="ECO:0000256" key="5">
    <source>
        <dbReference type="ARBA" id="ARBA00023002"/>
    </source>
</evidence>
<evidence type="ECO:0000259" key="12">
    <source>
        <dbReference type="Pfam" id="PF13288"/>
    </source>
</evidence>
<dbReference type="Gene3D" id="1.10.1740.10">
    <property type="match status" value="1"/>
</dbReference>
<dbReference type="GO" id="GO:0051484">
    <property type="term" value="P:isopentenyl diphosphate biosynthetic process, methylerythritol 4-phosphate pathway involved in terpenoid biosynthetic process"/>
    <property type="evidence" value="ECO:0007669"/>
    <property type="project" value="UniProtKB-ARBA"/>
</dbReference>
<feature type="binding site" evidence="9">
    <location>
        <position position="237"/>
    </location>
    <ligand>
        <name>Mn(2+)</name>
        <dbReference type="ChEBI" id="CHEBI:29035"/>
    </ligand>
</feature>
<comment type="function">
    <text evidence="9">Catalyzes the NADPH-dependent rearrangement and reduction of 1-deoxy-D-xylulose-5-phosphate (DXP) to 2-C-methyl-D-erythritol 4-phosphate (MEP).</text>
</comment>
<feature type="binding site" evidence="9">
    <location>
        <position position="168"/>
    </location>
    <ligand>
        <name>Mn(2+)</name>
        <dbReference type="ChEBI" id="CHEBI:29035"/>
    </ligand>
</feature>
<evidence type="ECO:0000256" key="4">
    <source>
        <dbReference type="ARBA" id="ARBA00022857"/>
    </source>
</evidence>
<evidence type="ECO:0000259" key="10">
    <source>
        <dbReference type="Pfam" id="PF02670"/>
    </source>
</evidence>
<evidence type="ECO:0000259" key="11">
    <source>
        <dbReference type="Pfam" id="PF08436"/>
    </source>
</evidence>
<dbReference type="InterPro" id="IPR026877">
    <property type="entry name" value="DXPR_C"/>
</dbReference>
<gene>
    <name evidence="9" type="primary">dxr</name>
    <name evidence="13" type="ORF">HGMM_OP4C172</name>
</gene>
<protein>
    <recommendedName>
        <fullName evidence="9">1-deoxy-D-xylulose 5-phosphate reductoisomerase</fullName>
        <shortName evidence="9">DXP reductoisomerase</shortName>
        <ecNumber evidence="9">1.1.1.267</ecNumber>
    </recommendedName>
    <alternativeName>
        <fullName evidence="9">1-deoxyxylulose-5-phosphate reductoisomerase</fullName>
    </alternativeName>
    <alternativeName>
        <fullName evidence="9">2-C-methyl-D-erythritol 4-phosphate synthase</fullName>
    </alternativeName>
</protein>
<name>H5SVA7_ACEAU</name>
<evidence type="ECO:0000256" key="7">
    <source>
        <dbReference type="ARBA" id="ARBA00023229"/>
    </source>
</evidence>
<dbReference type="Pfam" id="PF08436">
    <property type="entry name" value="DXP_redisom_C"/>
    <property type="match status" value="1"/>
</dbReference>
<keyword evidence="6 9" id="KW-0464">Manganese</keyword>
<dbReference type="SUPFAM" id="SSF51735">
    <property type="entry name" value="NAD(P)-binding Rossmann-fold domains"/>
    <property type="match status" value="1"/>
</dbReference>
<feature type="binding site" evidence="9">
    <location>
        <position position="13"/>
    </location>
    <ligand>
        <name>NADPH</name>
        <dbReference type="ChEBI" id="CHEBI:57783"/>
    </ligand>
</feature>
<dbReference type="InterPro" id="IPR036291">
    <property type="entry name" value="NAD(P)-bd_dom_sf"/>
</dbReference>
<dbReference type="GO" id="GO:0016853">
    <property type="term" value="F:isomerase activity"/>
    <property type="evidence" value="ECO:0007669"/>
    <property type="project" value="UniProtKB-KW"/>
</dbReference>
<evidence type="ECO:0000313" key="13">
    <source>
        <dbReference type="EMBL" id="BAL59536.1"/>
    </source>
</evidence>
<feature type="binding site" evidence="9">
    <location>
        <position position="42"/>
    </location>
    <ligand>
        <name>NADPH</name>
        <dbReference type="ChEBI" id="CHEBI:57783"/>
    </ligand>
</feature>
<feature type="domain" description="1-deoxy-D-xylulose 5-phosphate reductoisomerase N-terminal" evidence="10">
    <location>
        <begin position="6"/>
        <end position="136"/>
    </location>
</feature>
<dbReference type="FunFam" id="3.40.50.720:FF:000045">
    <property type="entry name" value="1-deoxy-D-xylulose 5-phosphate reductoisomerase"/>
    <property type="match status" value="1"/>
</dbReference>
<feature type="binding site" evidence="9">
    <location>
        <position position="233"/>
    </location>
    <ligand>
        <name>1-deoxy-D-xylulose 5-phosphate</name>
        <dbReference type="ChEBI" id="CHEBI:57792"/>
    </ligand>
</feature>
<dbReference type="SUPFAM" id="SSF69055">
    <property type="entry name" value="1-deoxy-D-xylulose-5-phosphate reductoisomerase, C-terminal domain"/>
    <property type="match status" value="1"/>
</dbReference>
<dbReference type="EC" id="1.1.1.267" evidence="9"/>
<keyword evidence="9" id="KW-0460">Magnesium</keyword>
<dbReference type="SUPFAM" id="SSF55347">
    <property type="entry name" value="Glyceraldehyde-3-phosphate dehydrogenase-like, C-terminal domain"/>
    <property type="match status" value="1"/>
</dbReference>
<feature type="binding site" evidence="9">
    <location>
        <position position="129"/>
    </location>
    <ligand>
        <name>1-deoxy-D-xylulose 5-phosphate</name>
        <dbReference type="ChEBI" id="CHEBI:57792"/>
    </ligand>
</feature>
<dbReference type="Pfam" id="PF13288">
    <property type="entry name" value="DXPR_C"/>
    <property type="match status" value="1"/>
</dbReference>
<feature type="binding site" evidence="9">
    <location>
        <position position="237"/>
    </location>
    <ligand>
        <name>1-deoxy-D-xylulose 5-phosphate</name>
        <dbReference type="ChEBI" id="CHEBI:57792"/>
    </ligand>
</feature>
<accession>H5SVA7</accession>
<feature type="binding site" evidence="9">
    <location>
        <position position="43"/>
    </location>
    <ligand>
        <name>NADPH</name>
        <dbReference type="ChEBI" id="CHEBI:57783"/>
    </ligand>
</feature>
<dbReference type="PIRSF" id="PIRSF006205">
    <property type="entry name" value="Dxp_reductismrs"/>
    <property type="match status" value="1"/>
</dbReference>
<feature type="binding site" evidence="9">
    <location>
        <position position="130"/>
    </location>
    <ligand>
        <name>NADPH</name>
        <dbReference type="ChEBI" id="CHEBI:57783"/>
    </ligand>
</feature>
<dbReference type="InterPro" id="IPR013512">
    <property type="entry name" value="DXP_reductoisomerase_N"/>
</dbReference>
<dbReference type="GO" id="GO:0030145">
    <property type="term" value="F:manganese ion binding"/>
    <property type="evidence" value="ECO:0007669"/>
    <property type="project" value="TreeGrafter"/>
</dbReference>
<keyword evidence="13" id="KW-0413">Isomerase</keyword>
<comment type="similarity">
    <text evidence="2 9">Belongs to the DXR family.</text>
</comment>
<feature type="binding site" evidence="9">
    <location>
        <position position="128"/>
    </location>
    <ligand>
        <name>NADPH</name>
        <dbReference type="ChEBI" id="CHEBI:57783"/>
    </ligand>
</feature>
<comment type="catalytic activity">
    <reaction evidence="8">
        <text>2-C-methyl-D-erythritol 4-phosphate + NADP(+) = 1-deoxy-D-xylulose 5-phosphate + NADPH + H(+)</text>
        <dbReference type="Rhea" id="RHEA:13717"/>
        <dbReference type="ChEBI" id="CHEBI:15378"/>
        <dbReference type="ChEBI" id="CHEBI:57783"/>
        <dbReference type="ChEBI" id="CHEBI:57792"/>
        <dbReference type="ChEBI" id="CHEBI:58262"/>
        <dbReference type="ChEBI" id="CHEBI:58349"/>
        <dbReference type="EC" id="1.1.1.267"/>
    </reaction>
    <physiologicalReaction direction="right-to-left" evidence="8">
        <dbReference type="Rhea" id="RHEA:13719"/>
    </physiologicalReaction>
</comment>
<evidence type="ECO:0000256" key="1">
    <source>
        <dbReference type="ARBA" id="ARBA00005094"/>
    </source>
</evidence>
<keyword evidence="4 9" id="KW-0521">NADP</keyword>
<dbReference type="EMBL" id="AP011803">
    <property type="protein sequence ID" value="BAL59536.1"/>
    <property type="molecule type" value="Genomic_DNA"/>
</dbReference>
<reference evidence="13" key="1">
    <citation type="journal article" date="2005" name="Environ. Microbiol.">
        <title>Genetic and functional properties of uncultivated thermophilic crenarchaeotes from a subsurface gold mine as revealed by analysis of genome fragments.</title>
        <authorList>
            <person name="Nunoura T."/>
            <person name="Hirayama H."/>
            <person name="Takami H."/>
            <person name="Oida H."/>
            <person name="Nishi S."/>
            <person name="Shimamura S."/>
            <person name="Suzuki Y."/>
            <person name="Inagaki F."/>
            <person name="Takai K."/>
            <person name="Nealson K.H."/>
            <person name="Horikoshi K."/>
        </authorList>
    </citation>
    <scope>NUCLEOTIDE SEQUENCE</scope>
</reference>
<evidence type="ECO:0000256" key="9">
    <source>
        <dbReference type="HAMAP-Rule" id="MF_00183"/>
    </source>
</evidence>
<dbReference type="GO" id="GO:0030604">
    <property type="term" value="F:1-deoxy-D-xylulose-5-phosphate reductoisomerase activity"/>
    <property type="evidence" value="ECO:0007669"/>
    <property type="project" value="UniProtKB-UniRule"/>
</dbReference>
<dbReference type="InterPro" id="IPR036169">
    <property type="entry name" value="DXPR_C_sf"/>
</dbReference>
<dbReference type="InterPro" id="IPR003821">
    <property type="entry name" value="DXP_reductoisomerase"/>
</dbReference>
<dbReference type="InterPro" id="IPR013644">
    <property type="entry name" value="DXP_reductoisomerase_C"/>
</dbReference>
<feature type="binding site" evidence="9">
    <location>
        <position position="221"/>
    </location>
    <ligand>
        <name>NADPH</name>
        <dbReference type="ChEBI" id="CHEBI:57783"/>
    </ligand>
</feature>
<evidence type="ECO:0000256" key="6">
    <source>
        <dbReference type="ARBA" id="ARBA00023211"/>
    </source>
</evidence>
<dbReference type="GO" id="GO:0070402">
    <property type="term" value="F:NADPH binding"/>
    <property type="evidence" value="ECO:0007669"/>
    <property type="project" value="InterPro"/>
</dbReference>
<dbReference type="NCBIfam" id="TIGR00243">
    <property type="entry name" value="Dxr"/>
    <property type="match status" value="1"/>
</dbReference>
<feature type="binding site" evidence="9">
    <location>
        <position position="12"/>
    </location>
    <ligand>
        <name>NADPH</name>
        <dbReference type="ChEBI" id="CHEBI:57783"/>
    </ligand>
</feature>
<organism evidence="13">
    <name type="scientific">Acetithermum autotrophicum</name>
    <dbReference type="NCBI Taxonomy" id="1446466"/>
    <lineage>
        <taxon>Bacteria</taxon>
        <taxon>Candidatus Bipolaricaulota</taxon>
        <taxon>Candidatus Acetithermum</taxon>
    </lineage>
</organism>
<evidence type="ECO:0000256" key="8">
    <source>
        <dbReference type="ARBA" id="ARBA00048543"/>
    </source>
</evidence>
<dbReference type="AlphaFoldDB" id="H5SVA7"/>
<dbReference type="Gene3D" id="3.40.50.720">
    <property type="entry name" value="NAD(P)-binding Rossmann-like Domain"/>
    <property type="match status" value="1"/>
</dbReference>
<feature type="binding site" evidence="9">
    <location>
        <position position="41"/>
    </location>
    <ligand>
        <name>NADPH</name>
        <dbReference type="ChEBI" id="CHEBI:57783"/>
    </ligand>
</feature>
<proteinExistence type="inferred from homology"/>
<feature type="binding site" evidence="9">
    <location>
        <position position="167"/>
    </location>
    <ligand>
        <name>1-deoxy-D-xylulose 5-phosphate</name>
        <dbReference type="ChEBI" id="CHEBI:57792"/>
    </ligand>
</feature>
<keyword evidence="7 9" id="KW-0414">Isoprene biosynthesis</keyword>
<evidence type="ECO:0000256" key="3">
    <source>
        <dbReference type="ARBA" id="ARBA00022723"/>
    </source>
</evidence>
<feature type="binding site" evidence="9">
    <location>
        <position position="14"/>
    </location>
    <ligand>
        <name>NADPH</name>
        <dbReference type="ChEBI" id="CHEBI:57783"/>
    </ligand>
</feature>
<evidence type="ECO:0000256" key="2">
    <source>
        <dbReference type="ARBA" id="ARBA00006825"/>
    </source>
</evidence>
<comment type="cofactor">
    <cofactor evidence="9">
        <name>Mg(2+)</name>
        <dbReference type="ChEBI" id="CHEBI:18420"/>
    </cofactor>
    <cofactor evidence="9">
        <name>Mn(2+)</name>
        <dbReference type="ChEBI" id="CHEBI:29035"/>
    </cofactor>
</comment>
<dbReference type="UniPathway" id="UPA00056">
    <property type="reaction ID" value="UER00092"/>
</dbReference>
<comment type="pathway">
    <text evidence="1 9">Isoprenoid biosynthesis; isopentenyl diphosphate biosynthesis via DXP pathway; isopentenyl diphosphate from 1-deoxy-D-xylulose 5-phosphate: step 1/6.</text>
</comment>
<dbReference type="PANTHER" id="PTHR30525">
    <property type="entry name" value="1-DEOXY-D-XYLULOSE 5-PHOSPHATE REDUCTOISOMERASE"/>
    <property type="match status" value="1"/>
</dbReference>
<feature type="binding site" evidence="9">
    <location>
        <position position="215"/>
    </location>
    <ligand>
        <name>1-deoxy-D-xylulose 5-phosphate</name>
        <dbReference type="ChEBI" id="CHEBI:57792"/>
    </ligand>
</feature>
<feature type="domain" description="DXP reductoisomerase C-terminal" evidence="12">
    <location>
        <begin position="277"/>
        <end position="392"/>
    </location>
</feature>
<dbReference type="HAMAP" id="MF_00183">
    <property type="entry name" value="DXP_reductoisom"/>
    <property type="match status" value="1"/>
</dbReference>
<feature type="binding site" evidence="9">
    <location>
        <position position="166"/>
    </location>
    <ligand>
        <name>Mn(2+)</name>
        <dbReference type="ChEBI" id="CHEBI:29035"/>
    </ligand>
</feature>
<feature type="binding site" evidence="9">
    <location>
        <position position="192"/>
    </location>
    <ligand>
        <name>1-deoxy-D-xylulose 5-phosphate</name>
        <dbReference type="ChEBI" id="CHEBI:57792"/>
    </ligand>
</feature>
<feature type="domain" description="1-deoxy-D-xylulose 5-phosphate reductoisomerase C-terminal" evidence="11">
    <location>
        <begin position="162"/>
        <end position="245"/>
    </location>
</feature>
<feature type="binding site" evidence="9">
    <location>
        <position position="234"/>
    </location>
    <ligand>
        <name>1-deoxy-D-xylulose 5-phosphate</name>
        <dbReference type="ChEBI" id="CHEBI:57792"/>
    </ligand>
</feature>
<dbReference type="PANTHER" id="PTHR30525:SF0">
    <property type="entry name" value="1-DEOXY-D-XYLULOSE 5-PHOSPHATE REDUCTOISOMERASE, CHLOROPLASTIC"/>
    <property type="match status" value="1"/>
</dbReference>
<feature type="binding site" evidence="9">
    <location>
        <position position="168"/>
    </location>
    <ligand>
        <name>1-deoxy-D-xylulose 5-phosphate</name>
        <dbReference type="ChEBI" id="CHEBI:57792"/>
    </ligand>
</feature>
<reference evidence="13" key="2">
    <citation type="journal article" date="2012" name="PLoS ONE">
        <title>A Deeply Branching Thermophilic Bacterium with an Ancient Acetyl-CoA Pathway Dominates a Subsurface Ecosystem.</title>
        <authorList>
            <person name="Takami H."/>
            <person name="Noguchi H."/>
            <person name="Takaki Y."/>
            <person name="Uchiyama I."/>
            <person name="Toyoda A."/>
            <person name="Nishi S."/>
            <person name="Chee G.-J."/>
            <person name="Arai W."/>
            <person name="Nunoura T."/>
            <person name="Itoh T."/>
            <person name="Hattori M."/>
            <person name="Takai K."/>
        </authorList>
    </citation>
    <scope>NUCLEOTIDE SEQUENCE</scope>
</reference>
<feature type="binding site" evidence="9">
    <location>
        <position position="228"/>
    </location>
    <ligand>
        <name>1-deoxy-D-xylulose 5-phosphate</name>
        <dbReference type="ChEBI" id="CHEBI:57792"/>
    </ligand>
</feature>
<keyword evidence="5 9" id="KW-0560">Oxidoreductase</keyword>